<name>A0A931B9G4_9ACTN</name>
<keyword evidence="2" id="KW-1185">Reference proteome</keyword>
<sequence>MTPAEPFPRRASNSAARSSDTPLFNAIAASWAAVGRMVPGSPDPEWDRLVAAHSVAPRRRRLLLPTPRQDAP</sequence>
<dbReference type="RefSeq" id="WP_196198552.1">
    <property type="nucleotide sequence ID" value="NZ_JADPRT010000025.1"/>
</dbReference>
<reference evidence="1" key="1">
    <citation type="submission" date="2020-11" db="EMBL/GenBank/DDBJ databases">
        <title>Isolation and identification of active actinomycetes.</title>
        <authorList>
            <person name="Yu B."/>
        </authorList>
    </citation>
    <scope>NUCLEOTIDE SEQUENCE</scope>
    <source>
        <strain evidence="1">NEAU-YB345</strain>
    </source>
</reference>
<accession>A0A931B9G4</accession>
<dbReference type="AlphaFoldDB" id="A0A931B9G4"/>
<comment type="caution">
    <text evidence="1">The sequence shown here is derived from an EMBL/GenBank/DDBJ whole genome shotgun (WGS) entry which is preliminary data.</text>
</comment>
<evidence type="ECO:0000313" key="1">
    <source>
        <dbReference type="EMBL" id="MBF9073705.1"/>
    </source>
</evidence>
<organism evidence="1 2">
    <name type="scientific">Streptacidiphilus fuscans</name>
    <dbReference type="NCBI Taxonomy" id="2789292"/>
    <lineage>
        <taxon>Bacteria</taxon>
        <taxon>Bacillati</taxon>
        <taxon>Actinomycetota</taxon>
        <taxon>Actinomycetes</taxon>
        <taxon>Kitasatosporales</taxon>
        <taxon>Streptomycetaceae</taxon>
        <taxon>Streptacidiphilus</taxon>
    </lineage>
</organism>
<dbReference type="Proteomes" id="UP000657385">
    <property type="component" value="Unassembled WGS sequence"/>
</dbReference>
<dbReference type="EMBL" id="JADPRT010000025">
    <property type="protein sequence ID" value="MBF9073705.1"/>
    <property type="molecule type" value="Genomic_DNA"/>
</dbReference>
<protein>
    <submittedName>
        <fullName evidence="1">Uncharacterized protein</fullName>
    </submittedName>
</protein>
<proteinExistence type="predicted"/>
<evidence type="ECO:0000313" key="2">
    <source>
        <dbReference type="Proteomes" id="UP000657385"/>
    </source>
</evidence>
<gene>
    <name evidence="1" type="ORF">I2501_37400</name>
</gene>